<dbReference type="EMBL" id="JXTG01000011">
    <property type="protein sequence ID" value="KIP20741.1"/>
    <property type="molecule type" value="Genomic_DNA"/>
</dbReference>
<protein>
    <recommendedName>
        <fullName evidence="2">Copper amine oxidase-like N-terminal domain-containing protein</fullName>
    </recommendedName>
</protein>
<gene>
    <name evidence="3" type="ORF">JV16_02040</name>
</gene>
<evidence type="ECO:0000313" key="4">
    <source>
        <dbReference type="Proteomes" id="UP000032047"/>
    </source>
</evidence>
<accession>A0A0D0GY34</accession>
<keyword evidence="4" id="KW-1185">Reference proteome</keyword>
<dbReference type="InterPro" id="IPR036582">
    <property type="entry name" value="Mao_N_sf"/>
</dbReference>
<dbReference type="Gene3D" id="3.30.457.10">
    <property type="entry name" value="Copper amine oxidase-like, N-terminal domain"/>
    <property type="match status" value="1"/>
</dbReference>
<keyword evidence="1" id="KW-0732">Signal</keyword>
<dbReference type="PATRIC" id="fig|265546.4.peg.2044"/>
<dbReference type="Pfam" id="PF07833">
    <property type="entry name" value="Cu_amine_oxidN1"/>
    <property type="match status" value="1"/>
</dbReference>
<feature type="chain" id="PRO_5039200451" description="Copper amine oxidase-like N-terminal domain-containing protein" evidence="1">
    <location>
        <begin position="19"/>
        <end position="576"/>
    </location>
</feature>
<dbReference type="Proteomes" id="UP000032047">
    <property type="component" value="Unassembled WGS sequence"/>
</dbReference>
<dbReference type="PANTHER" id="PTHR36842">
    <property type="entry name" value="PROTEIN TOLB HOMOLOG"/>
    <property type="match status" value="1"/>
</dbReference>
<dbReference type="SUPFAM" id="SSF55383">
    <property type="entry name" value="Copper amine oxidase, domain N"/>
    <property type="match status" value="1"/>
</dbReference>
<name>A0A0D0GY34_9BACL</name>
<dbReference type="Gene3D" id="2.120.10.30">
    <property type="entry name" value="TolB, C-terminal domain"/>
    <property type="match status" value="1"/>
</dbReference>
<dbReference type="SUPFAM" id="SSF82171">
    <property type="entry name" value="DPP6 N-terminal domain-like"/>
    <property type="match status" value="1"/>
</dbReference>
<feature type="domain" description="Copper amine oxidase-like N-terminal" evidence="2">
    <location>
        <begin position="46"/>
        <end position="144"/>
    </location>
</feature>
<organism evidence="3 4">
    <name type="scientific">Anoxybacillus ayderensis</name>
    <dbReference type="NCBI Taxonomy" id="265546"/>
    <lineage>
        <taxon>Bacteria</taxon>
        <taxon>Bacillati</taxon>
        <taxon>Bacillota</taxon>
        <taxon>Bacilli</taxon>
        <taxon>Bacillales</taxon>
        <taxon>Anoxybacillaceae</taxon>
        <taxon>Anoxybacillus</taxon>
    </lineage>
</organism>
<dbReference type="InterPro" id="IPR012854">
    <property type="entry name" value="Cu_amine_oxidase-like_N"/>
</dbReference>
<dbReference type="InterPro" id="IPR011042">
    <property type="entry name" value="6-blade_b-propeller_TolB-like"/>
</dbReference>
<dbReference type="AlphaFoldDB" id="A0A0D0GY34"/>
<reference evidence="3 4" key="1">
    <citation type="submission" date="2015-01" db="EMBL/GenBank/DDBJ databases">
        <title>Genome sequence of Anoxybacillus ayderensis strain AB04.</title>
        <authorList>
            <person name="Belduz A.O."/>
            <person name="Canakci S."/>
            <person name="Chan K.-G."/>
            <person name="Kahar U.M."/>
            <person name="Yaakob A.S."/>
            <person name="Chan C.S."/>
            <person name="Goh K.M."/>
        </authorList>
    </citation>
    <scope>NUCLEOTIDE SEQUENCE [LARGE SCALE GENOMIC DNA]</scope>
    <source>
        <strain evidence="3 4">AB04</strain>
    </source>
</reference>
<feature type="signal peptide" evidence="1">
    <location>
        <begin position="1"/>
        <end position="18"/>
    </location>
</feature>
<comment type="caution">
    <text evidence="3">The sequence shown here is derived from an EMBL/GenBank/DDBJ whole genome shotgun (WGS) entry which is preliminary data.</text>
</comment>
<evidence type="ECO:0000313" key="3">
    <source>
        <dbReference type="EMBL" id="KIP20741.1"/>
    </source>
</evidence>
<dbReference type="PANTHER" id="PTHR36842:SF1">
    <property type="entry name" value="PROTEIN TOLB"/>
    <property type="match status" value="1"/>
</dbReference>
<evidence type="ECO:0000259" key="2">
    <source>
        <dbReference type="Pfam" id="PF07833"/>
    </source>
</evidence>
<evidence type="ECO:0000256" key="1">
    <source>
        <dbReference type="SAM" id="SignalP"/>
    </source>
</evidence>
<dbReference type="RefSeq" id="WP_021094562.1">
    <property type="nucleotide sequence ID" value="NZ_ANOC01000016.1"/>
</dbReference>
<proteinExistence type="predicted"/>
<sequence>MSVKKVLAHTLIASAVLASPLVSTTTWNVEAKAVEKQTIQKTNWSVNGTVMPISATTISGGNWIIATPELAKLLGATYSYDKKAKTYKLAKKGAVVQVKANDNVAVINGKKVTMNVAPKMVNNTLYVPAVAIVQAFGGQLQTDASPILLSTNGKVQTKKVTLSVDGQATPFDAIAIGQKTLYSLSDMAKAFGVAMNVDGKTKTITLSGKGKKASFLLHQQGSSVVKVNGKFYADLRGMVTKLGGEIEHGNPLFIATNGFLKGTNFNPQWLSNEYVIVTNENDEPVSKIVHIPSRKVIATLESGDLALSPDKKKGAYVNDNGQLFIVDLATKKAIPVGTDDDVKVELTWSPDSSIIYFFKGNNSDVIASINVQTGEVKKIVDDKVKYKSDLRLSNDGTKLMYTAAKEAKANYTDDSKTEIDSIDTTGTEPQLYVVDLTTADKKPTAVTTDTNNKTFSFFAGDAIVYLSANPDDEDALPVLKAIVSGQEQNMATTMNITYVATKGSIVFVLVEEKDGSYSIYRATAPQAQWTRIFNTKTTITAIAPSPFGNEIAVTIPTDEGEKIAIVMNNKLIDITK</sequence>